<organism evidence="1 2">
    <name type="scientific">Pediococcus claussenii (strain ATCC BAA-344 / DSM 14800 / JCM 18046 / KCTC 3811 / LMG 21948 / P06)</name>
    <dbReference type="NCBI Taxonomy" id="701521"/>
    <lineage>
        <taxon>Bacteria</taxon>
        <taxon>Bacillati</taxon>
        <taxon>Bacillota</taxon>
        <taxon>Bacilli</taxon>
        <taxon>Lactobacillales</taxon>
        <taxon>Lactobacillaceae</taxon>
        <taxon>Pediococcus</taxon>
    </lineage>
</organism>
<dbReference type="EMBL" id="CP003137">
    <property type="protein sequence ID" value="AEV95567.1"/>
    <property type="molecule type" value="Genomic_DNA"/>
</dbReference>
<proteinExistence type="predicted"/>
<dbReference type="RefSeq" id="WP_014215761.1">
    <property type="nucleotide sequence ID" value="NC_016605.1"/>
</dbReference>
<dbReference type="AlphaFoldDB" id="G8PEF8"/>
<dbReference type="KEGG" id="pce:PECL_1341"/>
<keyword evidence="2" id="KW-1185">Reference proteome</keyword>
<dbReference type="Proteomes" id="UP000005444">
    <property type="component" value="Chromosome"/>
</dbReference>
<reference evidence="1 2" key="1">
    <citation type="journal article" date="2012" name="J. Bacteriol.">
        <title>Complete Genome Sequence of the Beer Spoilage Organism Pediococcus claussenii ATCC BAA-344T.</title>
        <authorList>
            <person name="Pittet V."/>
            <person name="Abegunde T."/>
            <person name="Marfleet T."/>
            <person name="Haakensen M."/>
            <person name="Morrow K."/>
            <person name="Jayaprakash T."/>
            <person name="Schroeder K."/>
            <person name="Trost B."/>
            <person name="Byrns S."/>
            <person name="Bergsveinson J."/>
            <person name="Kusalik A."/>
            <person name="Ziola B."/>
        </authorList>
    </citation>
    <scope>NUCLEOTIDE SEQUENCE [LARGE SCALE GENOMIC DNA]</scope>
    <source>
        <strain evidence="1 2">ATCC BAA-344</strain>
    </source>
</reference>
<name>G8PEF8_PEDCP</name>
<evidence type="ECO:0000313" key="1">
    <source>
        <dbReference type="EMBL" id="AEV95567.1"/>
    </source>
</evidence>
<gene>
    <name evidence="1" type="ordered locus">PECL_1341</name>
</gene>
<dbReference type="PATRIC" id="fig|701521.8.peg.1246"/>
<protein>
    <submittedName>
        <fullName evidence="1">Uncharacterized protein</fullName>
    </submittedName>
</protein>
<evidence type="ECO:0000313" key="2">
    <source>
        <dbReference type="Proteomes" id="UP000005444"/>
    </source>
</evidence>
<dbReference type="HOGENOM" id="CLU_215406_0_0_9"/>
<sequence>MAVKKPYNTWARARKVGGKREKSVRQTRIVAIQQWAKGKTDTLVEAPKAK</sequence>
<accession>G8PEF8</accession>